<organism evidence="1 2">
    <name type="scientific">Mucuna pruriens</name>
    <name type="common">Velvet bean</name>
    <name type="synonym">Dolichos pruriens</name>
    <dbReference type="NCBI Taxonomy" id="157652"/>
    <lineage>
        <taxon>Eukaryota</taxon>
        <taxon>Viridiplantae</taxon>
        <taxon>Streptophyta</taxon>
        <taxon>Embryophyta</taxon>
        <taxon>Tracheophyta</taxon>
        <taxon>Spermatophyta</taxon>
        <taxon>Magnoliopsida</taxon>
        <taxon>eudicotyledons</taxon>
        <taxon>Gunneridae</taxon>
        <taxon>Pentapetalae</taxon>
        <taxon>rosids</taxon>
        <taxon>fabids</taxon>
        <taxon>Fabales</taxon>
        <taxon>Fabaceae</taxon>
        <taxon>Papilionoideae</taxon>
        <taxon>50 kb inversion clade</taxon>
        <taxon>NPAAA clade</taxon>
        <taxon>indigoferoid/millettioid clade</taxon>
        <taxon>Phaseoleae</taxon>
        <taxon>Mucuna</taxon>
    </lineage>
</organism>
<keyword evidence="2" id="KW-1185">Reference proteome</keyword>
<dbReference type="AlphaFoldDB" id="A0A371G385"/>
<sequence>MRSLLHLVLKKISWITTSYVIGIEIHRKRPQGILDLSQENYINKKIFHQCPQNDFEWEHMKNIPYVSVVGSLMYAQDCTKPDIAYSNPGVDHWKATKKLMRYLQETKNHMLMYRHTDDLEVIVYSNLNYANYVDSHKLASSYIYMLASGAVSWRSVNKP</sequence>
<evidence type="ECO:0000313" key="1">
    <source>
        <dbReference type="EMBL" id="RDX85002.1"/>
    </source>
</evidence>
<dbReference type="PANTHER" id="PTHR11439:SF467">
    <property type="entry name" value="INTEGRASE CATALYTIC DOMAIN-CONTAINING PROTEIN"/>
    <property type="match status" value="1"/>
</dbReference>
<dbReference type="EMBL" id="QJKJ01006894">
    <property type="protein sequence ID" value="RDX85002.1"/>
    <property type="molecule type" value="Genomic_DNA"/>
</dbReference>
<dbReference type="PANTHER" id="PTHR11439">
    <property type="entry name" value="GAG-POL-RELATED RETROTRANSPOSON"/>
    <property type="match status" value="1"/>
</dbReference>
<gene>
    <name evidence="1" type="ORF">CR513_33872</name>
</gene>
<dbReference type="Proteomes" id="UP000257109">
    <property type="component" value="Unassembled WGS sequence"/>
</dbReference>
<evidence type="ECO:0008006" key="3">
    <source>
        <dbReference type="Google" id="ProtNLM"/>
    </source>
</evidence>
<proteinExistence type="predicted"/>
<dbReference type="STRING" id="157652.A0A371G385"/>
<protein>
    <recommendedName>
        <fullName evidence="3">Reverse transcriptase Ty1/copia-type domain-containing protein</fullName>
    </recommendedName>
</protein>
<reference evidence="1" key="1">
    <citation type="submission" date="2018-05" db="EMBL/GenBank/DDBJ databases">
        <title>Draft genome of Mucuna pruriens seed.</title>
        <authorList>
            <person name="Nnadi N.E."/>
            <person name="Vos R."/>
            <person name="Hasami M.H."/>
            <person name="Devisetty U.K."/>
            <person name="Aguiy J.C."/>
        </authorList>
    </citation>
    <scope>NUCLEOTIDE SEQUENCE [LARGE SCALE GENOMIC DNA]</scope>
    <source>
        <strain evidence="1">JCA_2017</strain>
    </source>
</reference>
<name>A0A371G385_MUCPR</name>
<evidence type="ECO:0000313" key="2">
    <source>
        <dbReference type="Proteomes" id="UP000257109"/>
    </source>
</evidence>
<comment type="caution">
    <text evidence="1">The sequence shown here is derived from an EMBL/GenBank/DDBJ whole genome shotgun (WGS) entry which is preliminary data.</text>
</comment>
<feature type="non-terminal residue" evidence="1">
    <location>
        <position position="1"/>
    </location>
</feature>
<accession>A0A371G385</accession>
<dbReference type="OrthoDB" id="1645289at2759"/>